<protein>
    <submittedName>
        <fullName evidence="2">Uncharacterized protein</fullName>
    </submittedName>
</protein>
<dbReference type="Proteomes" id="UP000887577">
    <property type="component" value="Unplaced"/>
</dbReference>
<sequence>MAGNNILSYLIDTSDDSDNGGNQFCYPLQYYIHQMIQHSETAEYYREINETEVDPFLKDASESANITFCRCDEPRTHPLQVWKINSVAGIYQMMHEKVDQSRIGSSFMNPRPSYEVQMRQCGFCDRRAFWPNPIADWLWQMKDIYKVFLFRCSRSR</sequence>
<keyword evidence="1" id="KW-1185">Reference proteome</keyword>
<evidence type="ECO:0000313" key="1">
    <source>
        <dbReference type="Proteomes" id="UP000887577"/>
    </source>
</evidence>
<accession>A0A914YKP3</accession>
<dbReference type="WBParaSite" id="PSU_v2.g17891.t1">
    <property type="protein sequence ID" value="PSU_v2.g17891.t1"/>
    <property type="gene ID" value="PSU_v2.g17891"/>
</dbReference>
<name>A0A914YKP3_9BILA</name>
<dbReference type="AlphaFoldDB" id="A0A914YKP3"/>
<organism evidence="1 2">
    <name type="scientific">Panagrolaimus superbus</name>
    <dbReference type="NCBI Taxonomy" id="310955"/>
    <lineage>
        <taxon>Eukaryota</taxon>
        <taxon>Metazoa</taxon>
        <taxon>Ecdysozoa</taxon>
        <taxon>Nematoda</taxon>
        <taxon>Chromadorea</taxon>
        <taxon>Rhabditida</taxon>
        <taxon>Tylenchina</taxon>
        <taxon>Panagrolaimomorpha</taxon>
        <taxon>Panagrolaimoidea</taxon>
        <taxon>Panagrolaimidae</taxon>
        <taxon>Panagrolaimus</taxon>
    </lineage>
</organism>
<proteinExistence type="predicted"/>
<reference evidence="2" key="1">
    <citation type="submission" date="2022-11" db="UniProtKB">
        <authorList>
            <consortium name="WormBaseParasite"/>
        </authorList>
    </citation>
    <scope>IDENTIFICATION</scope>
</reference>
<evidence type="ECO:0000313" key="2">
    <source>
        <dbReference type="WBParaSite" id="PSU_v2.g17891.t1"/>
    </source>
</evidence>